<sequence length="290" mass="31221">MMSGLHTAYPFPFKKRDDVDRSAAQAMRNECRNGGFSGSTSGRAPGFVQANLVILPKEFALEFATFCLRNSRACPLLDVTEVGSPEPSMVAPGADLRTDLPKYRIWINGKLEAEVTDITDVWRNDFVGFVLGCSFSFEAALAREGLEPRNVTMKSNVSMYRTTHPNIKSGPFEGNLVVSMRPYPPSSLPDVIRITSSFPGAHGGPIYKGKTDATPHCSFLGIGNLGLPDFGDPVPIGEGEIPVFWACGVTPQVAIETAAPAPPIAITHAPGHMFVTDLVDDEMRVGQPPG</sequence>
<accession>A0A0G4FN28</accession>
<proteinExistence type="inferred from homology"/>
<evidence type="ECO:0008006" key="5">
    <source>
        <dbReference type="Google" id="ProtNLM"/>
    </source>
</evidence>
<organism evidence="3 4">
    <name type="scientific">Vitrella brassicaformis (strain CCMP3155)</name>
    <dbReference type="NCBI Taxonomy" id="1169540"/>
    <lineage>
        <taxon>Eukaryota</taxon>
        <taxon>Sar</taxon>
        <taxon>Alveolata</taxon>
        <taxon>Colpodellida</taxon>
        <taxon>Vitrellaceae</taxon>
        <taxon>Vitrella</taxon>
    </lineage>
</organism>
<dbReference type="Proteomes" id="UP000041254">
    <property type="component" value="Unassembled WGS sequence"/>
</dbReference>
<dbReference type="NCBIfam" id="NF003969">
    <property type="entry name" value="PRK05463.1"/>
    <property type="match status" value="1"/>
</dbReference>
<dbReference type="PIRSF" id="PIRSF029755">
    <property type="entry name" value="UCP029755"/>
    <property type="match status" value="1"/>
</dbReference>
<keyword evidence="2" id="KW-0456">Lyase</keyword>
<dbReference type="OMA" id="NVPMYKT"/>
<dbReference type="Gene3D" id="3.30.2040.10">
    <property type="entry name" value="PSTPO5379-like domain"/>
    <property type="match status" value="1"/>
</dbReference>
<dbReference type="EMBL" id="CDMY01000462">
    <property type="protein sequence ID" value="CEM14981.1"/>
    <property type="molecule type" value="Genomic_DNA"/>
</dbReference>
<gene>
    <name evidence="3" type="ORF">Vbra_2229</name>
</gene>
<dbReference type="AlphaFoldDB" id="A0A0G4FN28"/>
<dbReference type="InParanoid" id="A0A0G4FN28"/>
<dbReference type="OrthoDB" id="10262538at2759"/>
<dbReference type="InterPro" id="IPR016938">
    <property type="entry name" value="UPF0317"/>
</dbReference>
<name>A0A0G4FN28_VITBC</name>
<evidence type="ECO:0000313" key="4">
    <source>
        <dbReference type="Proteomes" id="UP000041254"/>
    </source>
</evidence>
<dbReference type="GO" id="GO:0016829">
    <property type="term" value="F:lyase activity"/>
    <property type="evidence" value="ECO:0007669"/>
    <property type="project" value="UniProtKB-KW"/>
</dbReference>
<protein>
    <recommendedName>
        <fullName evidence="5">DUF1445 domain-containing protein</fullName>
    </recommendedName>
</protein>
<dbReference type="Pfam" id="PF07286">
    <property type="entry name" value="D-Glu_cyclase"/>
    <property type="match status" value="1"/>
</dbReference>
<dbReference type="VEuPathDB" id="CryptoDB:Vbra_2229"/>
<dbReference type="PANTHER" id="PTHR32022:SF10">
    <property type="entry name" value="D-GLUTAMATE CYCLASE, MITOCHONDRIAL"/>
    <property type="match status" value="1"/>
</dbReference>
<comment type="similarity">
    <text evidence="1">Belongs to the D-glutamate cyclase family.</text>
</comment>
<evidence type="ECO:0000313" key="3">
    <source>
        <dbReference type="EMBL" id="CEM14981.1"/>
    </source>
</evidence>
<dbReference type="InterPro" id="IPR038021">
    <property type="entry name" value="Putative_hydro-lyase"/>
</dbReference>
<dbReference type="FunFam" id="3.30.2040.10:FF:000001">
    <property type="entry name" value="D-glutamate cyclase, mitochondrial"/>
    <property type="match status" value="1"/>
</dbReference>
<dbReference type="PANTHER" id="PTHR32022">
    <property type="entry name" value="D-GLUTAMATE CYCLASE, MITOCHONDRIAL"/>
    <property type="match status" value="1"/>
</dbReference>
<dbReference type="InterPro" id="IPR009906">
    <property type="entry name" value="D-Glu_cyclase"/>
</dbReference>
<dbReference type="Gene3D" id="3.40.1640.10">
    <property type="entry name" value="PSTPO5379-like"/>
    <property type="match status" value="1"/>
</dbReference>
<evidence type="ECO:0000256" key="1">
    <source>
        <dbReference type="ARBA" id="ARBA00007896"/>
    </source>
</evidence>
<reference evidence="3 4" key="1">
    <citation type="submission" date="2014-11" db="EMBL/GenBank/DDBJ databases">
        <authorList>
            <person name="Zhu J."/>
            <person name="Qi W."/>
            <person name="Song R."/>
        </authorList>
    </citation>
    <scope>NUCLEOTIDE SEQUENCE [LARGE SCALE GENOMIC DNA]</scope>
</reference>
<evidence type="ECO:0000256" key="2">
    <source>
        <dbReference type="ARBA" id="ARBA00023239"/>
    </source>
</evidence>
<dbReference type="STRING" id="1169540.A0A0G4FN28"/>
<dbReference type="SUPFAM" id="SSF160920">
    <property type="entry name" value="PSTPO5379-like"/>
    <property type="match status" value="1"/>
</dbReference>
<keyword evidence="4" id="KW-1185">Reference proteome</keyword>